<dbReference type="EMBL" id="PDCR01000016">
    <property type="protein sequence ID" value="PEG53945.1"/>
    <property type="molecule type" value="Genomic_DNA"/>
</dbReference>
<organism evidence="3 5">
    <name type="scientific">Mycolicibacterium diernhoferi</name>
    <dbReference type="NCBI Taxonomy" id="1801"/>
    <lineage>
        <taxon>Bacteria</taxon>
        <taxon>Bacillati</taxon>
        <taxon>Actinomycetota</taxon>
        <taxon>Actinomycetes</taxon>
        <taxon>Mycobacteriales</taxon>
        <taxon>Mycobacteriaceae</taxon>
        <taxon>Mycolicibacterium</taxon>
    </lineage>
</organism>
<dbReference type="Pfam" id="PF09534">
    <property type="entry name" value="Trp_oprn_chp"/>
    <property type="match status" value="1"/>
</dbReference>
<keyword evidence="2" id="KW-0472">Membrane</keyword>
<dbReference type="STRING" id="1801.BRW64_05085"/>
<evidence type="ECO:0000313" key="4">
    <source>
        <dbReference type="EMBL" id="PEG53945.1"/>
    </source>
</evidence>
<dbReference type="InterPro" id="IPR011746">
    <property type="entry name" value="Trp_synth-assoc_CHP"/>
</dbReference>
<feature type="compositionally biased region" description="Basic and acidic residues" evidence="1">
    <location>
        <begin position="160"/>
        <end position="169"/>
    </location>
</feature>
<reference evidence="4 6" key="2">
    <citation type="submission" date="2017-10" db="EMBL/GenBank/DDBJ databases">
        <title>The new phylogeny of genus Mycobacterium.</title>
        <authorList>
            <person name="Tortoli E."/>
            <person name="Trovato A."/>
            <person name="Cirillo D.M."/>
        </authorList>
    </citation>
    <scope>NUCLEOTIDE SEQUENCE [LARGE SCALE GENOMIC DNA]</scope>
    <source>
        <strain evidence="4 6">IP141170001</strain>
    </source>
</reference>
<dbReference type="EMBL" id="MIJD01000222">
    <property type="protein sequence ID" value="OPE51584.1"/>
    <property type="molecule type" value="Genomic_DNA"/>
</dbReference>
<feature type="transmembrane region" description="Helical" evidence="2">
    <location>
        <begin position="120"/>
        <end position="141"/>
    </location>
</feature>
<dbReference type="RefSeq" id="WP_073854941.1">
    <property type="nucleotide sequence ID" value="NZ_BAAATC010000019.1"/>
</dbReference>
<keyword evidence="2" id="KW-1133">Transmembrane helix</keyword>
<feature type="transmembrane region" description="Helical" evidence="2">
    <location>
        <begin position="74"/>
        <end position="96"/>
    </location>
</feature>
<protein>
    <submittedName>
        <fullName evidence="4">TIGR02234 family membrane protein</fullName>
    </submittedName>
</protein>
<gene>
    <name evidence="3" type="ORF">BV510_19240</name>
    <name evidence="4" type="ORF">CRI78_14055</name>
</gene>
<keyword evidence="2" id="KW-0812">Transmembrane</keyword>
<evidence type="ECO:0000256" key="2">
    <source>
        <dbReference type="SAM" id="Phobius"/>
    </source>
</evidence>
<dbReference type="Proteomes" id="UP000220340">
    <property type="component" value="Unassembled WGS sequence"/>
</dbReference>
<accession>A0A1Q4HJD7</accession>
<name>A0A1Q4HJD7_9MYCO</name>
<evidence type="ECO:0000313" key="5">
    <source>
        <dbReference type="Proteomes" id="UP000191039"/>
    </source>
</evidence>
<dbReference type="AlphaFoldDB" id="A0A1Q4HJD7"/>
<feature type="transmembrane region" description="Helical" evidence="2">
    <location>
        <begin position="45"/>
        <end position="67"/>
    </location>
</feature>
<dbReference type="InterPro" id="IPR019051">
    <property type="entry name" value="Trp_biosyn_TM_oprn/chp"/>
</dbReference>
<comment type="caution">
    <text evidence="3">The sequence shown here is derived from an EMBL/GenBank/DDBJ whole genome shotgun (WGS) entry which is preliminary data.</text>
</comment>
<reference evidence="3 5" key="1">
    <citation type="submission" date="2016-09" db="EMBL/GenBank/DDBJ databases">
        <title>genome sequences of unsequenced Mycobacteria.</title>
        <authorList>
            <person name="Greninger A.L."/>
            <person name="Jerome K.R."/>
            <person name="Mcnair B."/>
            <person name="Wallis C."/>
            <person name="Fang F."/>
        </authorList>
    </citation>
    <scope>NUCLEOTIDE SEQUENCE [LARGE SCALE GENOMIC DNA]</scope>
    <source>
        <strain evidence="3 5">BM1</strain>
    </source>
</reference>
<keyword evidence="6" id="KW-1185">Reference proteome</keyword>
<evidence type="ECO:0000256" key="1">
    <source>
        <dbReference type="SAM" id="MobiDB-lite"/>
    </source>
</evidence>
<dbReference type="NCBIfam" id="TIGR02234">
    <property type="entry name" value="trp_oprn_chp"/>
    <property type="match status" value="1"/>
</dbReference>
<proteinExistence type="predicted"/>
<evidence type="ECO:0000313" key="3">
    <source>
        <dbReference type="EMBL" id="OPE51584.1"/>
    </source>
</evidence>
<dbReference type="Proteomes" id="UP000191039">
    <property type="component" value="Unassembled WGS sequence"/>
</dbReference>
<sequence length="211" mass="21645">MIRIAQALLVVGALALWLASRLPWVEVSTFDGLGQPKTSTLSGAEWSTALVPLALVLLAAAVAALAVRGALLRAVAVLVAVTGAGIAYLGISQWVLHDVAVRGANLAEVPVSALVGSQRFYWGAGIAVVAAVIALVAAGLLMRAAATARPGATRYANPAARRDAVRSETADGASADDMTERMMWDALDEGSDPTSEPGPPEPGTDPDKKGR</sequence>
<evidence type="ECO:0000313" key="6">
    <source>
        <dbReference type="Proteomes" id="UP000220340"/>
    </source>
</evidence>
<dbReference type="OrthoDB" id="4372702at2"/>
<feature type="region of interest" description="Disordered" evidence="1">
    <location>
        <begin position="156"/>
        <end position="211"/>
    </location>
</feature>